<organism evidence="2 3">
    <name type="scientific">Brucella lupini</name>
    <dbReference type="NCBI Taxonomy" id="255457"/>
    <lineage>
        <taxon>Bacteria</taxon>
        <taxon>Pseudomonadati</taxon>
        <taxon>Pseudomonadota</taxon>
        <taxon>Alphaproteobacteria</taxon>
        <taxon>Hyphomicrobiales</taxon>
        <taxon>Brucellaceae</taxon>
        <taxon>Brucella/Ochrobactrum group</taxon>
        <taxon>Brucella</taxon>
    </lineage>
</organism>
<evidence type="ECO:0000313" key="3">
    <source>
        <dbReference type="Proteomes" id="UP000216363"/>
    </source>
</evidence>
<comment type="caution">
    <text evidence="2">The sequence shown here is derived from an EMBL/GenBank/DDBJ whole genome shotgun (WGS) entry which is preliminary data.</text>
</comment>
<evidence type="ECO:0000256" key="1">
    <source>
        <dbReference type="SAM" id="MobiDB-lite"/>
    </source>
</evidence>
<evidence type="ECO:0000313" key="2">
    <source>
        <dbReference type="EMBL" id="OYR26646.1"/>
    </source>
</evidence>
<gene>
    <name evidence="2" type="ORF">CES86_3575</name>
</gene>
<dbReference type="AlphaFoldDB" id="A0A256GIE0"/>
<dbReference type="Proteomes" id="UP000216363">
    <property type="component" value="Unassembled WGS sequence"/>
</dbReference>
<protein>
    <submittedName>
        <fullName evidence="2">Uncharacterized protein</fullName>
    </submittedName>
</protein>
<accession>A0A256GIE0</accession>
<proteinExistence type="predicted"/>
<feature type="region of interest" description="Disordered" evidence="1">
    <location>
        <begin position="1"/>
        <end position="40"/>
    </location>
</feature>
<name>A0A256GIE0_9HYPH</name>
<reference evidence="2 3" key="1">
    <citation type="submission" date="2017-07" db="EMBL/GenBank/DDBJ databases">
        <title>Draft genome of Ochrobactrum lupini type strain LUP21.</title>
        <authorList>
            <person name="Krzyzanowska D.M."/>
            <person name="Jafra S."/>
        </authorList>
    </citation>
    <scope>NUCLEOTIDE SEQUENCE [LARGE SCALE GENOMIC DNA]</scope>
    <source>
        <strain evidence="2 3">LUP21</strain>
    </source>
</reference>
<dbReference type="EMBL" id="NNRN01000054">
    <property type="protein sequence ID" value="OYR26646.1"/>
    <property type="molecule type" value="Genomic_DNA"/>
</dbReference>
<sequence>MILRNVTSVEPGKSMRYGSLVAHSASPTISRGGYPRSSQT</sequence>